<dbReference type="AlphaFoldDB" id="A0AA39TJZ7"/>
<sequence>IQILPRDLQLWLIERWPERFLPPTVILKRQKPRWRDEFDREVNAYRQLRPLQGDVIPYFYGQVLCRQGEASSRRAMILSDVGDVSLYGASCPRIDVHILTKLLEDAFLAIGKFGLCQVDTRLDNCHLFRDKIVVVDLE</sequence>
<reference evidence="1" key="1">
    <citation type="submission" date="2023-06" db="EMBL/GenBank/DDBJ databases">
        <title>Genome-scale phylogeny and comparative genomics of the fungal order Sordariales.</title>
        <authorList>
            <consortium name="Lawrence Berkeley National Laboratory"/>
            <person name="Hensen N."/>
            <person name="Bonometti L."/>
            <person name="Westerberg I."/>
            <person name="Brannstrom I.O."/>
            <person name="Guillou S."/>
            <person name="Cros-Aarteil S."/>
            <person name="Calhoun S."/>
            <person name="Haridas S."/>
            <person name="Kuo A."/>
            <person name="Mondo S."/>
            <person name="Pangilinan J."/>
            <person name="Riley R."/>
            <person name="LaButti K."/>
            <person name="Andreopoulos B."/>
            <person name="Lipzen A."/>
            <person name="Chen C."/>
            <person name="Yanf M."/>
            <person name="Daum C."/>
            <person name="Ng V."/>
            <person name="Clum A."/>
            <person name="Steindorff A."/>
            <person name="Ohm R."/>
            <person name="Martin F."/>
            <person name="Silar P."/>
            <person name="Natvig D."/>
            <person name="Lalanne C."/>
            <person name="Gautier V."/>
            <person name="Ament-velasquez S.L."/>
            <person name="Kruys A."/>
            <person name="Hutchinson M.I."/>
            <person name="Powell A.J."/>
            <person name="Barry K."/>
            <person name="Miller A.N."/>
            <person name="Grigoriev I.V."/>
            <person name="Debuchy R."/>
            <person name="Gladieux P."/>
            <person name="Thoren M.H."/>
            <person name="Johannesson H."/>
        </authorList>
    </citation>
    <scope>NUCLEOTIDE SEQUENCE</scope>
    <source>
        <strain evidence="1">SMH3391-2</strain>
    </source>
</reference>
<dbReference type="Proteomes" id="UP001174934">
    <property type="component" value="Unassembled WGS sequence"/>
</dbReference>
<feature type="non-terminal residue" evidence="1">
    <location>
        <position position="1"/>
    </location>
</feature>
<evidence type="ECO:0000313" key="1">
    <source>
        <dbReference type="EMBL" id="KAK0610024.1"/>
    </source>
</evidence>
<proteinExistence type="predicted"/>
<organism evidence="1 2">
    <name type="scientific">Bombardia bombarda</name>
    <dbReference type="NCBI Taxonomy" id="252184"/>
    <lineage>
        <taxon>Eukaryota</taxon>
        <taxon>Fungi</taxon>
        <taxon>Dikarya</taxon>
        <taxon>Ascomycota</taxon>
        <taxon>Pezizomycotina</taxon>
        <taxon>Sordariomycetes</taxon>
        <taxon>Sordariomycetidae</taxon>
        <taxon>Sordariales</taxon>
        <taxon>Lasiosphaeriaceae</taxon>
        <taxon>Bombardia</taxon>
    </lineage>
</organism>
<dbReference type="InterPro" id="IPR011009">
    <property type="entry name" value="Kinase-like_dom_sf"/>
</dbReference>
<dbReference type="EMBL" id="JAULSR010000011">
    <property type="protein sequence ID" value="KAK0610024.1"/>
    <property type="molecule type" value="Genomic_DNA"/>
</dbReference>
<protein>
    <submittedName>
        <fullName evidence="1">Uncharacterized protein</fullName>
    </submittedName>
</protein>
<evidence type="ECO:0000313" key="2">
    <source>
        <dbReference type="Proteomes" id="UP001174934"/>
    </source>
</evidence>
<comment type="caution">
    <text evidence="1">The sequence shown here is derived from an EMBL/GenBank/DDBJ whole genome shotgun (WGS) entry which is preliminary data.</text>
</comment>
<gene>
    <name evidence="1" type="ORF">B0T17DRAFT_469867</name>
</gene>
<name>A0AA39TJZ7_9PEZI</name>
<keyword evidence="2" id="KW-1185">Reference proteome</keyword>
<feature type="non-terminal residue" evidence="1">
    <location>
        <position position="138"/>
    </location>
</feature>
<dbReference type="SUPFAM" id="SSF56112">
    <property type="entry name" value="Protein kinase-like (PK-like)"/>
    <property type="match status" value="1"/>
</dbReference>
<accession>A0AA39TJZ7</accession>